<keyword evidence="3" id="KW-1185">Reference proteome</keyword>
<protein>
    <submittedName>
        <fullName evidence="2">Uncharacterized protein</fullName>
    </submittedName>
</protein>
<evidence type="ECO:0000256" key="1">
    <source>
        <dbReference type="SAM" id="MobiDB-lite"/>
    </source>
</evidence>
<dbReference type="AlphaFoldDB" id="A0A9P0H694"/>
<proteinExistence type="predicted"/>
<feature type="region of interest" description="Disordered" evidence="1">
    <location>
        <begin position="84"/>
        <end position="107"/>
    </location>
</feature>
<reference evidence="2" key="1">
    <citation type="submission" date="2022-01" db="EMBL/GenBank/DDBJ databases">
        <authorList>
            <person name="King R."/>
        </authorList>
    </citation>
    <scope>NUCLEOTIDE SEQUENCE</scope>
</reference>
<sequence>MCGCGDAIVYCRSLSPWQQPLSTLHCPLHPPADHYPPLVGDLQPMDQTSKDLRVAISLYYGWYPFDTRRFLSIIHVNVVSFNEPSLSNRGGPVPSSNPLLRKDGGSL</sequence>
<organism evidence="2 3">
    <name type="scientific">Nezara viridula</name>
    <name type="common">Southern green stink bug</name>
    <name type="synonym">Cimex viridulus</name>
    <dbReference type="NCBI Taxonomy" id="85310"/>
    <lineage>
        <taxon>Eukaryota</taxon>
        <taxon>Metazoa</taxon>
        <taxon>Ecdysozoa</taxon>
        <taxon>Arthropoda</taxon>
        <taxon>Hexapoda</taxon>
        <taxon>Insecta</taxon>
        <taxon>Pterygota</taxon>
        <taxon>Neoptera</taxon>
        <taxon>Paraneoptera</taxon>
        <taxon>Hemiptera</taxon>
        <taxon>Heteroptera</taxon>
        <taxon>Panheteroptera</taxon>
        <taxon>Pentatomomorpha</taxon>
        <taxon>Pentatomoidea</taxon>
        <taxon>Pentatomidae</taxon>
        <taxon>Pentatominae</taxon>
        <taxon>Nezara</taxon>
    </lineage>
</organism>
<accession>A0A9P0H694</accession>
<gene>
    <name evidence="2" type="ORF">NEZAVI_LOCUS6350</name>
</gene>
<evidence type="ECO:0000313" key="2">
    <source>
        <dbReference type="EMBL" id="CAH1396245.1"/>
    </source>
</evidence>
<name>A0A9P0H694_NEZVI</name>
<dbReference type="EMBL" id="OV725079">
    <property type="protein sequence ID" value="CAH1396245.1"/>
    <property type="molecule type" value="Genomic_DNA"/>
</dbReference>
<dbReference type="Proteomes" id="UP001152798">
    <property type="component" value="Chromosome 3"/>
</dbReference>
<evidence type="ECO:0000313" key="3">
    <source>
        <dbReference type="Proteomes" id="UP001152798"/>
    </source>
</evidence>
<feature type="compositionally biased region" description="Polar residues" evidence="1">
    <location>
        <begin position="84"/>
        <end position="98"/>
    </location>
</feature>